<keyword evidence="7" id="KW-0460">Magnesium</keyword>
<evidence type="ECO:0000313" key="11">
    <source>
        <dbReference type="Proteomes" id="UP001205740"/>
    </source>
</evidence>
<comment type="caution">
    <text evidence="10">The sequence shown here is derived from an EMBL/GenBank/DDBJ whole genome shotgun (WGS) entry which is preliminary data.</text>
</comment>
<comment type="similarity">
    <text evidence="8">In the N-terminal section; belongs to the PINc/VapC protein family.</text>
</comment>
<dbReference type="CDD" id="cd09883">
    <property type="entry name" value="PIN_VapC_PhoHL-ATPase"/>
    <property type="match status" value="1"/>
</dbReference>
<evidence type="ECO:0000256" key="1">
    <source>
        <dbReference type="ARBA" id="ARBA00022649"/>
    </source>
</evidence>
<dbReference type="Pfam" id="PF02562">
    <property type="entry name" value="PhoH"/>
    <property type="match status" value="1"/>
</dbReference>
<dbReference type="PANTHER" id="PTHR30473:SF2">
    <property type="entry name" value="PIN DOMAIN-CONTAINING PROTEIN"/>
    <property type="match status" value="1"/>
</dbReference>
<keyword evidence="4" id="KW-0547">Nucleotide-binding</keyword>
<proteinExistence type="inferred from homology"/>
<dbReference type="RefSeq" id="WP_253654032.1">
    <property type="nucleotide sequence ID" value="NZ_BAAAOE010000003.1"/>
</dbReference>
<dbReference type="Gene3D" id="3.40.50.1010">
    <property type="entry name" value="5'-nuclease"/>
    <property type="match status" value="1"/>
</dbReference>
<evidence type="ECO:0000313" key="10">
    <source>
        <dbReference type="EMBL" id="MCP2160435.1"/>
    </source>
</evidence>
<keyword evidence="2" id="KW-0540">Nuclease</keyword>
<protein>
    <submittedName>
        <fullName evidence="10">PhoH-like ATPase</fullName>
    </submittedName>
</protein>
<evidence type="ECO:0000256" key="5">
    <source>
        <dbReference type="ARBA" id="ARBA00022801"/>
    </source>
</evidence>
<keyword evidence="1" id="KW-1277">Toxin-antitoxin system</keyword>
<dbReference type="PANTHER" id="PTHR30473">
    <property type="entry name" value="PROTEIN PHOH"/>
    <property type="match status" value="1"/>
</dbReference>
<name>A0ABT1H1B7_9NOCA</name>
<dbReference type="InterPro" id="IPR027417">
    <property type="entry name" value="P-loop_NTPase"/>
</dbReference>
<dbReference type="InterPro" id="IPR051451">
    <property type="entry name" value="PhoH2-like"/>
</dbReference>
<evidence type="ECO:0000256" key="3">
    <source>
        <dbReference type="ARBA" id="ARBA00022723"/>
    </source>
</evidence>
<keyword evidence="3" id="KW-0479">Metal-binding</keyword>
<evidence type="ECO:0000256" key="6">
    <source>
        <dbReference type="ARBA" id="ARBA00022840"/>
    </source>
</evidence>
<organism evidence="10 11">
    <name type="scientific">Williamsia serinedens</name>
    <dbReference type="NCBI Taxonomy" id="391736"/>
    <lineage>
        <taxon>Bacteria</taxon>
        <taxon>Bacillati</taxon>
        <taxon>Actinomycetota</taxon>
        <taxon>Actinomycetes</taxon>
        <taxon>Mycobacteriales</taxon>
        <taxon>Nocardiaceae</taxon>
        <taxon>Williamsia</taxon>
    </lineage>
</organism>
<dbReference type="Proteomes" id="UP001205740">
    <property type="component" value="Unassembled WGS sequence"/>
</dbReference>
<reference evidence="10 11" key="1">
    <citation type="submission" date="2022-06" db="EMBL/GenBank/DDBJ databases">
        <title>Genomic Encyclopedia of Archaeal and Bacterial Type Strains, Phase II (KMG-II): from individual species to whole genera.</title>
        <authorList>
            <person name="Goeker M."/>
        </authorList>
    </citation>
    <scope>NUCLEOTIDE SEQUENCE [LARGE SCALE GENOMIC DNA]</scope>
    <source>
        <strain evidence="10 11">DSM 45037</strain>
    </source>
</reference>
<dbReference type="InterPro" id="IPR002716">
    <property type="entry name" value="PIN_dom"/>
</dbReference>
<keyword evidence="11" id="KW-1185">Reference proteome</keyword>
<dbReference type="InterPro" id="IPR003714">
    <property type="entry name" value="PhoH"/>
</dbReference>
<feature type="domain" description="PIN" evidence="9">
    <location>
        <begin position="4"/>
        <end position="131"/>
    </location>
</feature>
<dbReference type="EMBL" id="JAMTCG010000003">
    <property type="protein sequence ID" value="MCP2160435.1"/>
    <property type="molecule type" value="Genomic_DNA"/>
</dbReference>
<evidence type="ECO:0000256" key="4">
    <source>
        <dbReference type="ARBA" id="ARBA00022741"/>
    </source>
</evidence>
<dbReference type="Pfam" id="PF13638">
    <property type="entry name" value="PIN_4"/>
    <property type="match status" value="1"/>
</dbReference>
<dbReference type="Gene3D" id="3.40.50.300">
    <property type="entry name" value="P-loop containing nucleotide triphosphate hydrolases"/>
    <property type="match status" value="1"/>
</dbReference>
<dbReference type="SUPFAM" id="SSF88723">
    <property type="entry name" value="PIN domain-like"/>
    <property type="match status" value="1"/>
</dbReference>
<evidence type="ECO:0000256" key="2">
    <source>
        <dbReference type="ARBA" id="ARBA00022722"/>
    </source>
</evidence>
<dbReference type="SUPFAM" id="SSF52540">
    <property type="entry name" value="P-loop containing nucleoside triphosphate hydrolases"/>
    <property type="match status" value="1"/>
</dbReference>
<dbReference type="SMART" id="SM00670">
    <property type="entry name" value="PINc"/>
    <property type="match status" value="1"/>
</dbReference>
<gene>
    <name evidence="10" type="ORF">LX12_001622</name>
</gene>
<accession>A0ABT1H1B7</accession>
<evidence type="ECO:0000256" key="7">
    <source>
        <dbReference type="ARBA" id="ARBA00022842"/>
    </source>
</evidence>
<evidence type="ECO:0000256" key="8">
    <source>
        <dbReference type="ARBA" id="ARBA00046345"/>
    </source>
</evidence>
<evidence type="ECO:0000259" key="9">
    <source>
        <dbReference type="SMART" id="SM00670"/>
    </source>
</evidence>
<keyword evidence="5" id="KW-0378">Hydrolase</keyword>
<keyword evidence="6" id="KW-0067">ATP-binding</keyword>
<dbReference type="InterPro" id="IPR029060">
    <property type="entry name" value="PIN-like_dom_sf"/>
</dbReference>
<sequence length="432" mass="46830">MTTRTYVLDTSVLLSDPWAVTRFAEHSVVLPLVVIGELEGKRHHHELGWFARESLRMLDDLRLEHGRLDLPVPIGDEGGTLQVELNHTDPRVLPAGFRTETNDSRILACALNLRAEGKDVTLVSKDIPLRVKAGAVGLPADEYRAQDVVVSGWTGMTELDVAVSTIDTLFSEGVVDIDEARELPCHTGVRLLGGSSSALGRVTPEKQVQLVRGEREAFGLRGRSAEQRVALDLLLDESVGIVSLGGKAGTGKSALALCAGLEAVLERRTHRKVVVFRPLYAVGGQQLGYLPGSEADKMGPWAQAVFDTLEGLASTEVIEEVLSRGMLEVLPLTHIRGRSLHDSFVIVDEAQSLERNVLLTVLSRLGAGSRVVLTHDVAQRDNLRVGRHDGVAAVIEKLKGHPLFAHITLTRSERSPIAALVTEMLEEFAPGA</sequence>